<feature type="region of interest" description="Disordered" evidence="1">
    <location>
        <begin position="1"/>
        <end position="23"/>
    </location>
</feature>
<name>A0AAV1JU20_9NEOP</name>
<keyword evidence="3" id="KW-1185">Reference proteome</keyword>
<sequence>MALESFMRELGQSGQNSRHADTSTSRKLYTLASYMVARRAPSAPLTARGVVLRDDATEGTREPVALRRRFEALLATPLRAHQLRPDNAALSDVDGLESIKHFKNRSFKPDLNQVTKTKCSRLGLHYLFEFSYNKVLIFCFNWTF</sequence>
<accession>A0AAV1JU20</accession>
<reference evidence="2 3" key="1">
    <citation type="submission" date="2023-11" db="EMBL/GenBank/DDBJ databases">
        <authorList>
            <person name="Okamura Y."/>
        </authorList>
    </citation>
    <scope>NUCLEOTIDE SEQUENCE [LARGE SCALE GENOMIC DNA]</scope>
</reference>
<protein>
    <submittedName>
        <fullName evidence="2">Uncharacterized protein</fullName>
    </submittedName>
</protein>
<dbReference type="Proteomes" id="UP001497472">
    <property type="component" value="Unassembled WGS sequence"/>
</dbReference>
<dbReference type="EMBL" id="CAVLEF010000132">
    <property type="protein sequence ID" value="CAK1551844.1"/>
    <property type="molecule type" value="Genomic_DNA"/>
</dbReference>
<evidence type="ECO:0000313" key="2">
    <source>
        <dbReference type="EMBL" id="CAK1551844.1"/>
    </source>
</evidence>
<evidence type="ECO:0000256" key="1">
    <source>
        <dbReference type="SAM" id="MobiDB-lite"/>
    </source>
</evidence>
<gene>
    <name evidence="2" type="ORF">LNINA_LOCUS10946</name>
</gene>
<organism evidence="2 3">
    <name type="scientific">Leptosia nina</name>
    <dbReference type="NCBI Taxonomy" id="320188"/>
    <lineage>
        <taxon>Eukaryota</taxon>
        <taxon>Metazoa</taxon>
        <taxon>Ecdysozoa</taxon>
        <taxon>Arthropoda</taxon>
        <taxon>Hexapoda</taxon>
        <taxon>Insecta</taxon>
        <taxon>Pterygota</taxon>
        <taxon>Neoptera</taxon>
        <taxon>Endopterygota</taxon>
        <taxon>Lepidoptera</taxon>
        <taxon>Glossata</taxon>
        <taxon>Ditrysia</taxon>
        <taxon>Papilionoidea</taxon>
        <taxon>Pieridae</taxon>
        <taxon>Pierinae</taxon>
        <taxon>Leptosia</taxon>
    </lineage>
</organism>
<dbReference type="AlphaFoldDB" id="A0AAV1JU20"/>
<proteinExistence type="predicted"/>
<feature type="compositionally biased region" description="Polar residues" evidence="1">
    <location>
        <begin position="12"/>
        <end position="23"/>
    </location>
</feature>
<comment type="caution">
    <text evidence="2">The sequence shown here is derived from an EMBL/GenBank/DDBJ whole genome shotgun (WGS) entry which is preliminary data.</text>
</comment>
<evidence type="ECO:0000313" key="3">
    <source>
        <dbReference type="Proteomes" id="UP001497472"/>
    </source>
</evidence>